<accession>A0A9D4QES4</accession>
<organism evidence="2 3">
    <name type="scientific">Rhipicephalus sanguineus</name>
    <name type="common">Brown dog tick</name>
    <name type="synonym">Ixodes sanguineus</name>
    <dbReference type="NCBI Taxonomy" id="34632"/>
    <lineage>
        <taxon>Eukaryota</taxon>
        <taxon>Metazoa</taxon>
        <taxon>Ecdysozoa</taxon>
        <taxon>Arthropoda</taxon>
        <taxon>Chelicerata</taxon>
        <taxon>Arachnida</taxon>
        <taxon>Acari</taxon>
        <taxon>Parasitiformes</taxon>
        <taxon>Ixodida</taxon>
        <taxon>Ixodoidea</taxon>
        <taxon>Ixodidae</taxon>
        <taxon>Rhipicephalinae</taxon>
        <taxon>Rhipicephalus</taxon>
        <taxon>Rhipicephalus</taxon>
    </lineage>
</organism>
<reference evidence="2" key="2">
    <citation type="submission" date="2021-09" db="EMBL/GenBank/DDBJ databases">
        <authorList>
            <person name="Jia N."/>
            <person name="Wang J."/>
            <person name="Shi W."/>
            <person name="Du L."/>
            <person name="Sun Y."/>
            <person name="Zhan W."/>
            <person name="Jiang J."/>
            <person name="Wang Q."/>
            <person name="Zhang B."/>
            <person name="Ji P."/>
            <person name="Sakyi L.B."/>
            <person name="Cui X."/>
            <person name="Yuan T."/>
            <person name="Jiang B."/>
            <person name="Yang W."/>
            <person name="Lam T.T.-Y."/>
            <person name="Chang Q."/>
            <person name="Ding S."/>
            <person name="Wang X."/>
            <person name="Zhu J."/>
            <person name="Ruan X."/>
            <person name="Zhao L."/>
            <person name="Wei J."/>
            <person name="Que T."/>
            <person name="Du C."/>
            <person name="Cheng J."/>
            <person name="Dai P."/>
            <person name="Han X."/>
            <person name="Huang E."/>
            <person name="Gao Y."/>
            <person name="Liu J."/>
            <person name="Shao H."/>
            <person name="Ye R."/>
            <person name="Li L."/>
            <person name="Wei W."/>
            <person name="Wang X."/>
            <person name="Wang C."/>
            <person name="Huo Q."/>
            <person name="Li W."/>
            <person name="Guo W."/>
            <person name="Chen H."/>
            <person name="Chen S."/>
            <person name="Zhou L."/>
            <person name="Zhou L."/>
            <person name="Ni X."/>
            <person name="Tian J."/>
            <person name="Zhou Y."/>
            <person name="Sheng Y."/>
            <person name="Liu T."/>
            <person name="Pan Y."/>
            <person name="Xia L."/>
            <person name="Li J."/>
            <person name="Zhao F."/>
            <person name="Cao W."/>
        </authorList>
    </citation>
    <scope>NUCLEOTIDE SEQUENCE</scope>
    <source>
        <strain evidence="2">Rsan-2018</strain>
        <tissue evidence="2">Larvae</tissue>
    </source>
</reference>
<evidence type="ECO:0000313" key="3">
    <source>
        <dbReference type="Proteomes" id="UP000821837"/>
    </source>
</evidence>
<sequence>MCRGSGLTITHQPIVPHPKGELSPAGYRPGPDFSEECGGHLGQPAAQAMKPELPRHSERHSFRKIWKQKGYADGNEPLLEEIKDEEVQAVDSDLASHLQK</sequence>
<name>A0A9D4QES4_RHISA</name>
<protein>
    <submittedName>
        <fullName evidence="2">Uncharacterized protein</fullName>
    </submittedName>
</protein>
<proteinExistence type="predicted"/>
<feature type="region of interest" description="Disordered" evidence="1">
    <location>
        <begin position="1"/>
        <end position="32"/>
    </location>
</feature>
<dbReference type="EMBL" id="JABSTV010001246">
    <property type="protein sequence ID" value="KAH7977057.1"/>
    <property type="molecule type" value="Genomic_DNA"/>
</dbReference>
<evidence type="ECO:0000313" key="2">
    <source>
        <dbReference type="EMBL" id="KAH7977057.1"/>
    </source>
</evidence>
<gene>
    <name evidence="2" type="ORF">HPB52_023370</name>
</gene>
<reference evidence="2" key="1">
    <citation type="journal article" date="2020" name="Cell">
        <title>Large-Scale Comparative Analyses of Tick Genomes Elucidate Their Genetic Diversity and Vector Capacities.</title>
        <authorList>
            <consortium name="Tick Genome and Microbiome Consortium (TIGMIC)"/>
            <person name="Jia N."/>
            <person name="Wang J."/>
            <person name="Shi W."/>
            <person name="Du L."/>
            <person name="Sun Y."/>
            <person name="Zhan W."/>
            <person name="Jiang J.F."/>
            <person name="Wang Q."/>
            <person name="Zhang B."/>
            <person name="Ji P."/>
            <person name="Bell-Sakyi L."/>
            <person name="Cui X.M."/>
            <person name="Yuan T.T."/>
            <person name="Jiang B.G."/>
            <person name="Yang W.F."/>
            <person name="Lam T.T."/>
            <person name="Chang Q.C."/>
            <person name="Ding S.J."/>
            <person name="Wang X.J."/>
            <person name="Zhu J.G."/>
            <person name="Ruan X.D."/>
            <person name="Zhao L."/>
            <person name="Wei J.T."/>
            <person name="Ye R.Z."/>
            <person name="Que T.C."/>
            <person name="Du C.H."/>
            <person name="Zhou Y.H."/>
            <person name="Cheng J.X."/>
            <person name="Dai P.F."/>
            <person name="Guo W.B."/>
            <person name="Han X.H."/>
            <person name="Huang E.J."/>
            <person name="Li L.F."/>
            <person name="Wei W."/>
            <person name="Gao Y.C."/>
            <person name="Liu J.Z."/>
            <person name="Shao H.Z."/>
            <person name="Wang X."/>
            <person name="Wang C.C."/>
            <person name="Yang T.C."/>
            <person name="Huo Q.B."/>
            <person name="Li W."/>
            <person name="Chen H.Y."/>
            <person name="Chen S.E."/>
            <person name="Zhou L.G."/>
            <person name="Ni X.B."/>
            <person name="Tian J.H."/>
            <person name="Sheng Y."/>
            <person name="Liu T."/>
            <person name="Pan Y.S."/>
            <person name="Xia L.Y."/>
            <person name="Li J."/>
            <person name="Zhao F."/>
            <person name="Cao W.C."/>
        </authorList>
    </citation>
    <scope>NUCLEOTIDE SEQUENCE</scope>
    <source>
        <strain evidence="2">Rsan-2018</strain>
    </source>
</reference>
<dbReference type="AlphaFoldDB" id="A0A9D4QES4"/>
<comment type="caution">
    <text evidence="2">The sequence shown here is derived from an EMBL/GenBank/DDBJ whole genome shotgun (WGS) entry which is preliminary data.</text>
</comment>
<keyword evidence="3" id="KW-1185">Reference proteome</keyword>
<dbReference type="Proteomes" id="UP000821837">
    <property type="component" value="Chromosome 10"/>
</dbReference>
<evidence type="ECO:0000256" key="1">
    <source>
        <dbReference type="SAM" id="MobiDB-lite"/>
    </source>
</evidence>